<dbReference type="AlphaFoldDB" id="M2Q272"/>
<dbReference type="Pfam" id="PF07963">
    <property type="entry name" value="N_methyl"/>
    <property type="match status" value="1"/>
</dbReference>
<evidence type="ECO:0000313" key="3">
    <source>
        <dbReference type="Proteomes" id="UP000011758"/>
    </source>
</evidence>
<evidence type="ECO:0000313" key="2">
    <source>
        <dbReference type="EMBL" id="EMD16990.1"/>
    </source>
</evidence>
<evidence type="ECO:0000256" key="1">
    <source>
        <dbReference type="SAM" id="Phobius"/>
    </source>
</evidence>
<feature type="transmembrane region" description="Helical" evidence="1">
    <location>
        <begin position="6"/>
        <end position="29"/>
    </location>
</feature>
<dbReference type="InterPro" id="IPR045584">
    <property type="entry name" value="Pilin-like"/>
</dbReference>
<organism evidence="2 3">
    <name type="scientific">Eggerthia catenaformis OT 569 = DSM 20559</name>
    <dbReference type="NCBI Taxonomy" id="999415"/>
    <lineage>
        <taxon>Bacteria</taxon>
        <taxon>Bacillati</taxon>
        <taxon>Bacillota</taxon>
        <taxon>Erysipelotrichia</taxon>
        <taxon>Erysipelotrichales</taxon>
        <taxon>Coprobacillaceae</taxon>
        <taxon>Eggerthia</taxon>
    </lineage>
</organism>
<accession>M2Q272</accession>
<name>M2Q272_9FIRM</name>
<dbReference type="SUPFAM" id="SSF54523">
    <property type="entry name" value="Pili subunits"/>
    <property type="match status" value="1"/>
</dbReference>
<sequence>MLNNRGFTLIEMLFVVSIMIIISSFSFVYHKKTINTKEQVSLISGIFYEAKMRALVNKRKVICEVYQDKIVMNDNDYKKTVILNKGYFFRNRHMFSYNEKGHIKIAKTLVLRTPYNEVRFVFQVGSGVFYVK</sequence>
<proteinExistence type="predicted"/>
<keyword evidence="1" id="KW-1133">Transmembrane helix</keyword>
<dbReference type="STRING" id="999415.HMPREF9943_00768"/>
<dbReference type="Proteomes" id="UP000011758">
    <property type="component" value="Unassembled WGS sequence"/>
</dbReference>
<dbReference type="EMBL" id="AGEJ01000012">
    <property type="protein sequence ID" value="EMD16990.1"/>
    <property type="molecule type" value="Genomic_DNA"/>
</dbReference>
<protein>
    <submittedName>
        <fullName evidence="2">Prepilin-type N-terminal cleavage/methylation domain-containing protein</fullName>
    </submittedName>
</protein>
<gene>
    <name evidence="2" type="ORF">HMPREF9943_00768</name>
</gene>
<dbReference type="RefSeq" id="WP_004802208.1">
    <property type="nucleotide sequence ID" value="NZ_AUGJ01000008.1"/>
</dbReference>
<keyword evidence="1" id="KW-0472">Membrane</keyword>
<dbReference type="InterPro" id="IPR012902">
    <property type="entry name" value="N_methyl_site"/>
</dbReference>
<comment type="caution">
    <text evidence="2">The sequence shown here is derived from an EMBL/GenBank/DDBJ whole genome shotgun (WGS) entry which is preliminary data.</text>
</comment>
<dbReference type="NCBIfam" id="TIGR02532">
    <property type="entry name" value="IV_pilin_GFxxxE"/>
    <property type="match status" value="1"/>
</dbReference>
<keyword evidence="3" id="KW-1185">Reference proteome</keyword>
<dbReference type="eggNOG" id="ENOG5033165">
    <property type="taxonomic scope" value="Bacteria"/>
</dbReference>
<reference evidence="2 3" key="1">
    <citation type="submission" date="2013-02" db="EMBL/GenBank/DDBJ databases">
        <title>The Genome Sequence of Lactobacillus catenaformis F0143.</title>
        <authorList>
            <consortium name="The Broad Institute Genome Sequencing Platform"/>
            <person name="Earl A."/>
            <person name="Ward D."/>
            <person name="Feldgarden M."/>
            <person name="Gevers D."/>
            <person name="Izard J."/>
            <person name="Blanton J.M."/>
            <person name="Mathney J."/>
            <person name="Dewhirst F.E."/>
            <person name="Young S.K."/>
            <person name="Zeng Q."/>
            <person name="Gargeya S."/>
            <person name="Fitzgerald M."/>
            <person name="Haas B."/>
            <person name="Abouelleil A."/>
            <person name="Alvarado L."/>
            <person name="Arachchi H.M."/>
            <person name="Berlin A."/>
            <person name="Chapman S.B."/>
            <person name="Gearin G."/>
            <person name="Goldberg J."/>
            <person name="Griggs A."/>
            <person name="Gujja S."/>
            <person name="Hansen M."/>
            <person name="Heiman D."/>
            <person name="Howarth C."/>
            <person name="Larimer J."/>
            <person name="Lui A."/>
            <person name="MacDonald P.J.P."/>
            <person name="McCowen C."/>
            <person name="Montmayeur A."/>
            <person name="Murphy C."/>
            <person name="Neiman D."/>
            <person name="Pearson M."/>
            <person name="Priest M."/>
            <person name="Roberts A."/>
            <person name="Saif S."/>
            <person name="Shea T."/>
            <person name="Sisk P."/>
            <person name="Stolte C."/>
            <person name="Sykes S."/>
            <person name="Wortman J."/>
            <person name="Nusbaum C."/>
            <person name="Birren B."/>
        </authorList>
    </citation>
    <scope>NUCLEOTIDE SEQUENCE [LARGE SCALE GENOMIC DNA]</scope>
    <source>
        <strain evidence="2 3">OT 569</strain>
    </source>
</reference>
<keyword evidence="1" id="KW-0812">Transmembrane</keyword>
<dbReference type="BioCyc" id="ECAT999415-HMP:GTTI-790-MONOMER"/>